<dbReference type="Pfam" id="PF05019">
    <property type="entry name" value="Coq4"/>
    <property type="match status" value="1"/>
</dbReference>
<organism evidence="8 9">
    <name type="scientific">Saccharomycopsis crataegensis</name>
    <dbReference type="NCBI Taxonomy" id="43959"/>
    <lineage>
        <taxon>Eukaryota</taxon>
        <taxon>Fungi</taxon>
        <taxon>Dikarya</taxon>
        <taxon>Ascomycota</taxon>
        <taxon>Saccharomycotina</taxon>
        <taxon>Saccharomycetes</taxon>
        <taxon>Saccharomycopsidaceae</taxon>
        <taxon>Saccharomycopsis</taxon>
    </lineage>
</organism>
<evidence type="ECO:0000256" key="2">
    <source>
        <dbReference type="ARBA" id="ARBA00022792"/>
    </source>
</evidence>
<keyword evidence="3 7" id="KW-0496">Mitochondrion</keyword>
<keyword evidence="5 7" id="KW-0456">Lyase</keyword>
<comment type="similarity">
    <text evidence="7">Belongs to the COQ4 family.</text>
</comment>
<evidence type="ECO:0000256" key="7">
    <source>
        <dbReference type="HAMAP-Rule" id="MF_03111"/>
    </source>
</evidence>
<reference evidence="8 9" key="1">
    <citation type="journal article" date="2023" name="Elife">
        <title>Identification of key yeast species and microbe-microbe interactions impacting larval growth of Drosophila in the wild.</title>
        <authorList>
            <person name="Mure A."/>
            <person name="Sugiura Y."/>
            <person name="Maeda R."/>
            <person name="Honda K."/>
            <person name="Sakurai N."/>
            <person name="Takahashi Y."/>
            <person name="Watada M."/>
            <person name="Katoh T."/>
            <person name="Gotoh A."/>
            <person name="Gotoh Y."/>
            <person name="Taniguchi I."/>
            <person name="Nakamura K."/>
            <person name="Hayashi T."/>
            <person name="Katayama T."/>
            <person name="Uemura T."/>
            <person name="Hattori Y."/>
        </authorList>
    </citation>
    <scope>NUCLEOTIDE SEQUENCE [LARGE SCALE GENOMIC DNA]</scope>
    <source>
        <strain evidence="8 9">SC-9</strain>
    </source>
</reference>
<dbReference type="EMBL" id="BTFZ01000001">
    <property type="protein sequence ID" value="GMM33528.1"/>
    <property type="molecule type" value="Genomic_DNA"/>
</dbReference>
<feature type="binding site" evidence="7">
    <location>
        <position position="134"/>
    </location>
    <ligand>
        <name>Zn(2+)</name>
        <dbReference type="ChEBI" id="CHEBI:29105"/>
    </ligand>
</feature>
<evidence type="ECO:0000256" key="6">
    <source>
        <dbReference type="ARBA" id="ARBA00081568"/>
    </source>
</evidence>
<keyword evidence="9" id="KW-1185">Reference proteome</keyword>
<keyword evidence="7" id="KW-0862">Zinc</keyword>
<keyword evidence="2 7" id="KW-0999">Mitochondrion inner membrane</keyword>
<keyword evidence="7" id="KW-0479">Metal-binding</keyword>
<comment type="catalytic activity">
    <reaction evidence="7">
        <text>a 4-hydroxy-3-methoxy-5-(all-trans-polyprenyl)benzoate + H(+) = a 2-methoxy-6-(all-trans-polyprenyl)phenol + CO2</text>
        <dbReference type="Rhea" id="RHEA:81179"/>
        <dbReference type="Rhea" id="RHEA-COMP:9551"/>
        <dbReference type="Rhea" id="RHEA-COMP:10931"/>
        <dbReference type="ChEBI" id="CHEBI:15378"/>
        <dbReference type="ChEBI" id="CHEBI:16526"/>
        <dbReference type="ChEBI" id="CHEBI:62731"/>
        <dbReference type="ChEBI" id="CHEBI:84443"/>
        <dbReference type="EC" id="4.1.1.130"/>
    </reaction>
</comment>
<evidence type="ECO:0000256" key="1">
    <source>
        <dbReference type="ARBA" id="ARBA00022688"/>
    </source>
</evidence>
<dbReference type="HAMAP" id="MF_03111">
    <property type="entry name" value="Coq4"/>
    <property type="match status" value="1"/>
</dbReference>
<feature type="binding site" evidence="7">
    <location>
        <position position="133"/>
    </location>
    <ligand>
        <name>Zn(2+)</name>
        <dbReference type="ChEBI" id="CHEBI:29105"/>
    </ligand>
</feature>
<dbReference type="GO" id="GO:0031314">
    <property type="term" value="C:extrinsic component of mitochondrial inner membrane"/>
    <property type="evidence" value="ECO:0007669"/>
    <property type="project" value="UniProtKB-UniRule"/>
</dbReference>
<feature type="binding site" evidence="7">
    <location>
        <position position="149"/>
    </location>
    <ligand>
        <name>Zn(2+)</name>
        <dbReference type="ChEBI" id="CHEBI:29105"/>
    </ligand>
</feature>
<name>A0AAV5QFC3_9ASCO</name>
<evidence type="ECO:0000313" key="9">
    <source>
        <dbReference type="Proteomes" id="UP001360560"/>
    </source>
</evidence>
<comment type="caution">
    <text evidence="8">The sequence shown here is derived from an EMBL/GenBank/DDBJ whole genome shotgun (WGS) entry which is preliminary data.</text>
</comment>
<comment type="subcellular location">
    <subcellularLocation>
        <location evidence="7">Mitochondrion inner membrane</location>
        <topology evidence="7">Peripheral membrane protein</topology>
        <orientation evidence="7">Matrix side</orientation>
    </subcellularLocation>
</comment>
<evidence type="ECO:0000256" key="4">
    <source>
        <dbReference type="ARBA" id="ARBA00023136"/>
    </source>
</evidence>
<comment type="subunit">
    <text evidence="7">Component of a multi-subunit COQ enzyme complex, composed of at least COQ3, COQ4, COQ5, COQ6, COQ7 and COQ9.</text>
</comment>
<evidence type="ECO:0000256" key="5">
    <source>
        <dbReference type="ARBA" id="ARBA00023239"/>
    </source>
</evidence>
<sequence length="244" mass="28148">MSLLKNYPTHIPIKGIDRLIMGAACFFGATLHPENNNYITGIGEITAFEPVLTRIRDSMLSNKVGRQILRERPRITSKTLDLDYLKSLPPDTFGNTYYKWLQREKVSPDTRVPVHYIDDEELAYVFQRYRECHDFHHAISGLPIVLEGEIAVKAFEFANFGLPFAGAGAVISPFKLTQKQRTRLFDVYYPWCFSNGLNCKGLINIYWEQQMEKKIDELRRELGIESPPPDMRTLRKMDGAKKIT</sequence>
<keyword evidence="4 7" id="KW-0472">Membrane</keyword>
<protein>
    <recommendedName>
        <fullName evidence="6">4-hydroxy-3-methoxy-5-polyprenylbenzoate decarboxylase</fullName>
    </recommendedName>
</protein>
<comment type="function">
    <text evidence="7">Lyase that catalyzes the C1-decarboxylation of 4-hydroxy-3-methoxy-5-(all-trans-polyprenyl)benzoic acid into 2-methoxy-6-(all-trans-polyprenyl)phenol during ubiquinone biosynthesis.</text>
</comment>
<keyword evidence="8" id="KW-0830">Ubiquinone</keyword>
<gene>
    <name evidence="7" type="primary">COQ4</name>
    <name evidence="8" type="ORF">DASC09_008530</name>
</gene>
<comment type="cofactor">
    <cofactor evidence="7">
        <name>Zn(2+)</name>
        <dbReference type="ChEBI" id="CHEBI:29105"/>
    </cofactor>
</comment>
<dbReference type="InterPro" id="IPR007715">
    <property type="entry name" value="Coq4"/>
</dbReference>
<dbReference type="AlphaFoldDB" id="A0AAV5QFC3"/>
<dbReference type="PANTHER" id="PTHR12922">
    <property type="entry name" value="UBIQUINONE BIOSYNTHESIS PROTEIN"/>
    <property type="match status" value="1"/>
</dbReference>
<evidence type="ECO:0000256" key="3">
    <source>
        <dbReference type="ARBA" id="ARBA00023128"/>
    </source>
</evidence>
<dbReference type="GO" id="GO:0008270">
    <property type="term" value="F:zinc ion binding"/>
    <property type="evidence" value="ECO:0007669"/>
    <property type="project" value="UniProtKB-UniRule"/>
</dbReference>
<dbReference type="Proteomes" id="UP001360560">
    <property type="component" value="Unassembled WGS sequence"/>
</dbReference>
<dbReference type="InterPro" id="IPR027540">
    <property type="entry name" value="Coq4_euk"/>
</dbReference>
<feature type="binding site" evidence="7">
    <location>
        <position position="137"/>
    </location>
    <ligand>
        <name>Zn(2+)</name>
        <dbReference type="ChEBI" id="CHEBI:29105"/>
    </ligand>
</feature>
<dbReference type="GO" id="GO:0120539">
    <property type="term" value="F:4-hydroxy-3-methoxy-5-polyprenylbenzoate decarboxylase activity"/>
    <property type="evidence" value="ECO:0007669"/>
    <property type="project" value="UniProtKB-EC"/>
</dbReference>
<accession>A0AAV5QFC3</accession>
<keyword evidence="1 7" id="KW-0831">Ubiquinone biosynthesis</keyword>
<proteinExistence type="inferred from homology"/>
<comment type="pathway">
    <text evidence="7">Cofactor biosynthesis; ubiquinone biosynthesis.</text>
</comment>
<evidence type="ECO:0000313" key="8">
    <source>
        <dbReference type="EMBL" id="GMM33528.1"/>
    </source>
</evidence>
<dbReference type="PANTHER" id="PTHR12922:SF7">
    <property type="entry name" value="UBIQUINONE BIOSYNTHESIS PROTEIN COQ4 HOMOLOG, MITOCHONDRIAL"/>
    <property type="match status" value="1"/>
</dbReference>